<sequence>MRKYQQLLLIIISVISIISLVQYRNEYLRLRYVLQVLNFFGSPNNIIDNNCISLNESFVNSEANFYKYSDPSPLWFNFEKHYLYSAFWEIKDPDSGRKAVKILAVGEESSFRNYQCRIWFDEGNTVKSKDGEFTYQMVSRSSSSEVFYYLYCEAPPVTEFDGFPYGVLLTSDSGVKRFVPIFVQPHDTNTIVACVKPDLTALPKFSIVEFMIYYNIIGVQVSVYPLVHNPFDLKGKNWLLLLHFQMEHAKNKQNKSTTLVLGWDEYLVPKSLTSLSGLIQGDTSTKYETKTLACCTEMNDDKAAEKTWPTSLRKTRCIPQTKRAVLYHHPNVRSPMQKEELPPASLSLHIYRTCDPEEKHVKLIYEPVMAKYLGKFIAHKLMALWNSGSLVRHHAVHLQGINLSSLVS</sequence>
<reference evidence="3" key="1">
    <citation type="submission" date="2025-08" db="UniProtKB">
        <authorList>
            <consortium name="RefSeq"/>
        </authorList>
    </citation>
    <scope>IDENTIFICATION</scope>
</reference>
<accession>A0A3Q0JIJ2</accession>
<dbReference type="STRING" id="121845.A0A3Q0JIJ2"/>
<proteinExistence type="predicted"/>
<dbReference type="RefSeq" id="XP_026686560.1">
    <property type="nucleotide sequence ID" value="XM_026830759.1"/>
</dbReference>
<dbReference type="PaxDb" id="121845-A0A3Q0JIJ2"/>
<dbReference type="AlphaFoldDB" id="A0A3Q0JIJ2"/>
<keyword evidence="1" id="KW-0472">Membrane</keyword>
<evidence type="ECO:0000313" key="2">
    <source>
        <dbReference type="Proteomes" id="UP000079169"/>
    </source>
</evidence>
<keyword evidence="2" id="KW-1185">Reference proteome</keyword>
<keyword evidence="1" id="KW-0812">Transmembrane</keyword>
<feature type="transmembrane region" description="Helical" evidence="1">
    <location>
        <begin position="7"/>
        <end position="23"/>
    </location>
</feature>
<gene>
    <name evidence="3" type="primary">LOC103519174</name>
</gene>
<dbReference type="KEGG" id="dci:103519174"/>
<name>A0A3Q0JIJ2_DIACI</name>
<evidence type="ECO:0000256" key="1">
    <source>
        <dbReference type="SAM" id="Phobius"/>
    </source>
</evidence>
<organism evidence="2 3">
    <name type="scientific">Diaphorina citri</name>
    <name type="common">Asian citrus psyllid</name>
    <dbReference type="NCBI Taxonomy" id="121845"/>
    <lineage>
        <taxon>Eukaryota</taxon>
        <taxon>Metazoa</taxon>
        <taxon>Ecdysozoa</taxon>
        <taxon>Arthropoda</taxon>
        <taxon>Hexapoda</taxon>
        <taxon>Insecta</taxon>
        <taxon>Pterygota</taxon>
        <taxon>Neoptera</taxon>
        <taxon>Paraneoptera</taxon>
        <taxon>Hemiptera</taxon>
        <taxon>Sternorrhyncha</taxon>
        <taxon>Psylloidea</taxon>
        <taxon>Psyllidae</taxon>
        <taxon>Diaphorininae</taxon>
        <taxon>Diaphorina</taxon>
    </lineage>
</organism>
<keyword evidence="1" id="KW-1133">Transmembrane helix</keyword>
<dbReference type="GeneID" id="103519174"/>
<dbReference type="Proteomes" id="UP000079169">
    <property type="component" value="Unplaced"/>
</dbReference>
<evidence type="ECO:0000313" key="3">
    <source>
        <dbReference type="RefSeq" id="XP_026686560.1"/>
    </source>
</evidence>
<protein>
    <submittedName>
        <fullName evidence="3">Uncharacterized protein LOC103519174</fullName>
    </submittedName>
</protein>